<proteinExistence type="predicted"/>
<accession>A0ABZ1SDH0</accession>
<evidence type="ECO:0000313" key="2">
    <source>
        <dbReference type="Proteomes" id="UP001432190"/>
    </source>
</evidence>
<organism evidence="1 2">
    <name type="scientific">Micromonospora globbae</name>
    <dbReference type="NCBI Taxonomy" id="1894969"/>
    <lineage>
        <taxon>Bacteria</taxon>
        <taxon>Bacillati</taxon>
        <taxon>Actinomycetota</taxon>
        <taxon>Actinomycetes</taxon>
        <taxon>Micromonosporales</taxon>
        <taxon>Micromonosporaceae</taxon>
        <taxon>Micromonospora</taxon>
    </lineage>
</organism>
<evidence type="ECO:0000313" key="1">
    <source>
        <dbReference type="EMBL" id="WUP52311.1"/>
    </source>
</evidence>
<dbReference type="Proteomes" id="UP001432190">
    <property type="component" value="Chromosome"/>
</dbReference>
<protein>
    <submittedName>
        <fullName evidence="1">Uncharacterized protein</fullName>
    </submittedName>
</protein>
<name>A0ABZ1SDH0_9ACTN</name>
<gene>
    <name evidence="1" type="ORF">OG994_12670</name>
</gene>
<sequence>MVHNHPLDGLADVVFWGRDEEQIAAGFGAQRTGTPGEDGYGWLKLPVRDAYARAVALNDRKNAAPPRIFAFDFRPHSPHWQVMAGVRASENEAFTIEVGGAQIMMAMPSVDDGFFPVDLDVNASGAPVAVRITVAGED</sequence>
<reference evidence="1" key="1">
    <citation type="submission" date="2022-10" db="EMBL/GenBank/DDBJ databases">
        <title>The complete genomes of actinobacterial strains from the NBC collection.</title>
        <authorList>
            <person name="Joergensen T.S."/>
            <person name="Alvarez Arevalo M."/>
            <person name="Sterndorff E.B."/>
            <person name="Faurdal D."/>
            <person name="Vuksanovic O."/>
            <person name="Mourched A.-S."/>
            <person name="Charusanti P."/>
            <person name="Shaw S."/>
            <person name="Blin K."/>
            <person name="Weber T."/>
        </authorList>
    </citation>
    <scope>NUCLEOTIDE SEQUENCE</scope>
    <source>
        <strain evidence="1">NBC_00256</strain>
    </source>
</reference>
<keyword evidence="2" id="KW-1185">Reference proteome</keyword>
<dbReference type="RefSeq" id="WP_328853371.1">
    <property type="nucleotide sequence ID" value="NZ_CP108084.1"/>
</dbReference>
<dbReference type="EMBL" id="CP108084">
    <property type="protein sequence ID" value="WUP52311.1"/>
    <property type="molecule type" value="Genomic_DNA"/>
</dbReference>